<gene>
    <name evidence="3" type="ORF">E2C01_072053</name>
</gene>
<dbReference type="PANTHER" id="PTHR22639:SF3">
    <property type="entry name" value="ZINC FINGER CCHC DOMAIN-CONTAINING PROTEIN 3"/>
    <property type="match status" value="1"/>
</dbReference>
<comment type="caution">
    <text evidence="3">The sequence shown here is derived from an EMBL/GenBank/DDBJ whole genome shotgun (WGS) entry which is preliminary data.</text>
</comment>
<dbReference type="GO" id="GO:0002218">
    <property type="term" value="P:activation of innate immune response"/>
    <property type="evidence" value="ECO:0007669"/>
    <property type="project" value="InterPro"/>
</dbReference>
<keyword evidence="4" id="KW-1185">Reference proteome</keyword>
<dbReference type="GO" id="GO:0008270">
    <property type="term" value="F:zinc ion binding"/>
    <property type="evidence" value="ECO:0007669"/>
    <property type="project" value="UniProtKB-KW"/>
</dbReference>
<dbReference type="PROSITE" id="PS50158">
    <property type="entry name" value="ZF_CCHC"/>
    <property type="match status" value="1"/>
</dbReference>
<keyword evidence="1" id="KW-0863">Zinc-finger</keyword>
<dbReference type="GO" id="GO:0003723">
    <property type="term" value="F:RNA binding"/>
    <property type="evidence" value="ECO:0007669"/>
    <property type="project" value="InterPro"/>
</dbReference>
<dbReference type="InterPro" id="IPR042509">
    <property type="entry name" value="ZCCHC3"/>
</dbReference>
<dbReference type="GO" id="GO:0003690">
    <property type="term" value="F:double-stranded DNA binding"/>
    <property type="evidence" value="ECO:0007669"/>
    <property type="project" value="InterPro"/>
</dbReference>
<dbReference type="PANTHER" id="PTHR22639">
    <property type="entry name" value="GAG-RELATED PROTEIN"/>
    <property type="match status" value="1"/>
</dbReference>
<evidence type="ECO:0000313" key="4">
    <source>
        <dbReference type="Proteomes" id="UP000324222"/>
    </source>
</evidence>
<organism evidence="3 4">
    <name type="scientific">Portunus trituberculatus</name>
    <name type="common">Swimming crab</name>
    <name type="synonym">Neptunus trituberculatus</name>
    <dbReference type="NCBI Taxonomy" id="210409"/>
    <lineage>
        <taxon>Eukaryota</taxon>
        <taxon>Metazoa</taxon>
        <taxon>Ecdysozoa</taxon>
        <taxon>Arthropoda</taxon>
        <taxon>Crustacea</taxon>
        <taxon>Multicrustacea</taxon>
        <taxon>Malacostraca</taxon>
        <taxon>Eumalacostraca</taxon>
        <taxon>Eucarida</taxon>
        <taxon>Decapoda</taxon>
        <taxon>Pleocyemata</taxon>
        <taxon>Brachyura</taxon>
        <taxon>Eubrachyura</taxon>
        <taxon>Portunoidea</taxon>
        <taxon>Portunidae</taxon>
        <taxon>Portuninae</taxon>
        <taxon>Portunus</taxon>
    </lineage>
</organism>
<evidence type="ECO:0000256" key="1">
    <source>
        <dbReference type="PROSITE-ProRule" id="PRU00047"/>
    </source>
</evidence>
<evidence type="ECO:0000259" key="2">
    <source>
        <dbReference type="PROSITE" id="PS50158"/>
    </source>
</evidence>
<dbReference type="Proteomes" id="UP000324222">
    <property type="component" value="Unassembled WGS sequence"/>
</dbReference>
<name>A0A5B7I6R6_PORTR</name>
<dbReference type="InterPro" id="IPR001878">
    <property type="entry name" value="Znf_CCHC"/>
</dbReference>
<reference evidence="3 4" key="1">
    <citation type="submission" date="2019-05" db="EMBL/GenBank/DDBJ databases">
        <title>Another draft genome of Portunus trituberculatus and its Hox gene families provides insights of decapod evolution.</title>
        <authorList>
            <person name="Jeong J.-H."/>
            <person name="Song I."/>
            <person name="Kim S."/>
            <person name="Choi T."/>
            <person name="Kim D."/>
            <person name="Ryu S."/>
            <person name="Kim W."/>
        </authorList>
    </citation>
    <scope>NUCLEOTIDE SEQUENCE [LARGE SCALE GENOMIC DNA]</scope>
    <source>
        <tissue evidence="3">Muscle</tissue>
    </source>
</reference>
<sequence>MAEAASVPLHRRHSLGLLFSNPNIAYENVLSIIFGTLGVKSETVVGIQFIKVNKIIIKFSAEANFKLFLEKYEGWVVPVPASSGGGTVKVINLSQATTLVTVKDSPFEMENETIGAALRRYGRVLNIKKHTHIHQQAAGIQTGTRTVKMEVKHKIPASLTVSGYTLAITYSGQGRVCFKCGAKEHLTHDCGSSVRGKSVFYDVSMNGVPGED</sequence>
<keyword evidence="1" id="KW-0479">Metal-binding</keyword>
<feature type="domain" description="CCHC-type" evidence="2">
    <location>
        <begin position="177"/>
        <end position="190"/>
    </location>
</feature>
<protein>
    <recommendedName>
        <fullName evidence="2">CCHC-type domain-containing protein</fullName>
    </recommendedName>
</protein>
<keyword evidence="1" id="KW-0862">Zinc</keyword>
<dbReference type="AlphaFoldDB" id="A0A5B7I6R6"/>
<accession>A0A5B7I6R6</accession>
<evidence type="ECO:0000313" key="3">
    <source>
        <dbReference type="EMBL" id="MPC77596.1"/>
    </source>
</evidence>
<dbReference type="EMBL" id="VSRR010046229">
    <property type="protein sequence ID" value="MPC77596.1"/>
    <property type="molecule type" value="Genomic_DNA"/>
</dbReference>
<proteinExistence type="predicted"/>